<organism evidence="2 3">
    <name type="scientific">Thermanaeromonas toyohensis ToBE</name>
    <dbReference type="NCBI Taxonomy" id="698762"/>
    <lineage>
        <taxon>Bacteria</taxon>
        <taxon>Bacillati</taxon>
        <taxon>Bacillota</taxon>
        <taxon>Clostridia</taxon>
        <taxon>Neomoorellales</taxon>
        <taxon>Neomoorellaceae</taxon>
        <taxon>Thermanaeromonas</taxon>
    </lineage>
</organism>
<dbReference type="AlphaFoldDB" id="A0A1W1VZ33"/>
<protein>
    <recommendedName>
        <fullName evidence="4">Permease</fullName>
    </recommendedName>
</protein>
<dbReference type="EMBL" id="LT838272">
    <property type="protein sequence ID" value="SMB98523.1"/>
    <property type="molecule type" value="Genomic_DNA"/>
</dbReference>
<dbReference type="Proteomes" id="UP000192569">
    <property type="component" value="Chromosome I"/>
</dbReference>
<dbReference type="STRING" id="698762.SAMN00808754_2386"/>
<dbReference type="OrthoDB" id="5465282at2"/>
<keyword evidence="1" id="KW-0812">Transmembrane</keyword>
<dbReference type="RefSeq" id="WP_084665924.1">
    <property type="nucleotide sequence ID" value="NZ_LT838272.1"/>
</dbReference>
<evidence type="ECO:0000313" key="2">
    <source>
        <dbReference type="EMBL" id="SMB98523.1"/>
    </source>
</evidence>
<keyword evidence="1" id="KW-1133">Transmembrane helix</keyword>
<evidence type="ECO:0000256" key="1">
    <source>
        <dbReference type="SAM" id="Phobius"/>
    </source>
</evidence>
<accession>A0A1W1VZ33</accession>
<keyword evidence="1" id="KW-0472">Membrane</keyword>
<proteinExistence type="predicted"/>
<feature type="transmembrane region" description="Helical" evidence="1">
    <location>
        <begin position="105"/>
        <end position="126"/>
    </location>
</feature>
<sequence>MFTIFTYILAFTALVYSFAKDKQKTIIALHKALRAFLGLLPDFAAILALVGVLLTFISPQFVVRFVGAQTGFLGMLLSSWVGSITLIPGFIAFPLVKSLLDRGAGIMQMAVFVSTLMMVGFVTAPLEIRFLGKKETILRNVLSYFYSFIVALIIGWVVGS</sequence>
<feature type="transmembrane region" description="Helical" evidence="1">
    <location>
        <begin position="43"/>
        <end position="63"/>
    </location>
</feature>
<gene>
    <name evidence="2" type="ORF">SAMN00808754_2386</name>
</gene>
<evidence type="ECO:0008006" key="4">
    <source>
        <dbReference type="Google" id="ProtNLM"/>
    </source>
</evidence>
<name>A0A1W1VZ33_9FIRM</name>
<feature type="transmembrane region" description="Helical" evidence="1">
    <location>
        <begin position="70"/>
        <end position="93"/>
    </location>
</feature>
<feature type="transmembrane region" description="Helical" evidence="1">
    <location>
        <begin position="138"/>
        <end position="158"/>
    </location>
</feature>
<reference evidence="2 3" key="1">
    <citation type="submission" date="2017-04" db="EMBL/GenBank/DDBJ databases">
        <authorList>
            <person name="Afonso C.L."/>
            <person name="Miller P.J."/>
            <person name="Scott M.A."/>
            <person name="Spackman E."/>
            <person name="Goraichik I."/>
            <person name="Dimitrov K.M."/>
            <person name="Suarez D.L."/>
            <person name="Swayne D.E."/>
        </authorList>
    </citation>
    <scope>NUCLEOTIDE SEQUENCE [LARGE SCALE GENOMIC DNA]</scope>
    <source>
        <strain evidence="2 3">ToBE</strain>
    </source>
</reference>
<keyword evidence="3" id="KW-1185">Reference proteome</keyword>
<evidence type="ECO:0000313" key="3">
    <source>
        <dbReference type="Proteomes" id="UP000192569"/>
    </source>
</evidence>